<organism evidence="1 2">
    <name type="scientific">Mycolicibacterium celeriflavum</name>
    <name type="common">Mycobacterium celeriflavum</name>
    <dbReference type="NCBI Taxonomy" id="1249101"/>
    <lineage>
        <taxon>Bacteria</taxon>
        <taxon>Bacillati</taxon>
        <taxon>Actinomycetota</taxon>
        <taxon>Actinomycetes</taxon>
        <taxon>Mycobacteriales</taxon>
        <taxon>Mycobacteriaceae</taxon>
        <taxon>Mycolicibacterium</taxon>
    </lineage>
</organism>
<reference evidence="1 2" key="1">
    <citation type="journal article" date="2019" name="Emerg. Microbes Infect.">
        <title>Comprehensive subspecies identification of 175 nontuberculous mycobacteria species based on 7547 genomic profiles.</title>
        <authorList>
            <person name="Matsumoto Y."/>
            <person name="Kinjo T."/>
            <person name="Motooka D."/>
            <person name="Nabeya D."/>
            <person name="Jung N."/>
            <person name="Uechi K."/>
            <person name="Horii T."/>
            <person name="Iida T."/>
            <person name="Fujita J."/>
            <person name="Nakamura S."/>
        </authorList>
    </citation>
    <scope>NUCLEOTIDE SEQUENCE [LARGE SCALE GENOMIC DNA]</scope>
    <source>
        <strain evidence="1 2">JCM 18439</strain>
    </source>
</reference>
<evidence type="ECO:0000313" key="2">
    <source>
        <dbReference type="Proteomes" id="UP000466431"/>
    </source>
</evidence>
<dbReference type="EMBL" id="AP022591">
    <property type="protein sequence ID" value="BBY45821.1"/>
    <property type="molecule type" value="Genomic_DNA"/>
</dbReference>
<keyword evidence="2" id="KW-1185">Reference proteome</keyword>
<name>A0A7I7RNR4_MYCCF</name>
<sequence length="70" mass="7382">MTALVISGIATVAARLAIATVTIAIHRARYGIRYGIIRHRSELARRRCGGGAMAGVERRAGTTESTGLTT</sequence>
<accession>A0A7I7RNR4</accession>
<proteinExistence type="predicted"/>
<evidence type="ECO:0000313" key="1">
    <source>
        <dbReference type="EMBL" id="BBY45821.1"/>
    </source>
</evidence>
<protein>
    <submittedName>
        <fullName evidence="1">Uncharacterized protein</fullName>
    </submittedName>
</protein>
<gene>
    <name evidence="1" type="ORF">MCEL_41160</name>
</gene>
<dbReference type="Proteomes" id="UP000466431">
    <property type="component" value="Chromosome"/>
</dbReference>
<dbReference type="AlphaFoldDB" id="A0A7I7RNR4"/>
<dbReference type="KEGG" id="mcee:MCEL_41160"/>